<dbReference type="Proteomes" id="UP001372834">
    <property type="component" value="Unassembled WGS sequence"/>
</dbReference>
<keyword evidence="1" id="KW-0040">ANK repeat</keyword>
<protein>
    <submittedName>
        <fullName evidence="2">Uncharacterized protein</fullName>
    </submittedName>
</protein>
<dbReference type="Pfam" id="PF12796">
    <property type="entry name" value="Ank_2"/>
    <property type="match status" value="2"/>
</dbReference>
<dbReference type="InterPro" id="IPR042479">
    <property type="entry name" value="Slf1"/>
</dbReference>
<dbReference type="Gene3D" id="1.25.40.20">
    <property type="entry name" value="Ankyrin repeat-containing domain"/>
    <property type="match status" value="2"/>
</dbReference>
<dbReference type="InterPro" id="IPR036770">
    <property type="entry name" value="Ankyrin_rpt-contain_sf"/>
</dbReference>
<dbReference type="GO" id="GO:1990166">
    <property type="term" value="P:protein localization to site of double-strand break"/>
    <property type="evidence" value="ECO:0007669"/>
    <property type="project" value="TreeGrafter"/>
</dbReference>
<proteinExistence type="predicted"/>
<dbReference type="EMBL" id="JAWJWE010000002">
    <property type="protein sequence ID" value="KAK6642755.1"/>
    <property type="molecule type" value="Genomic_DNA"/>
</dbReference>
<dbReference type="PANTHER" id="PTHR46677:SF1">
    <property type="entry name" value="SMC5-SMC6 COMPLEX LOCALIZATION FACTOR PROTEIN 1"/>
    <property type="match status" value="1"/>
</dbReference>
<dbReference type="GO" id="GO:2000781">
    <property type="term" value="P:positive regulation of double-strand break repair"/>
    <property type="evidence" value="ECO:0007669"/>
    <property type="project" value="InterPro"/>
</dbReference>
<dbReference type="SMART" id="SM00248">
    <property type="entry name" value="ANK"/>
    <property type="match status" value="3"/>
</dbReference>
<name>A0AAN8SBY7_POLSC</name>
<dbReference type="AlphaFoldDB" id="A0AAN8SBY7"/>
<dbReference type="PROSITE" id="PS50297">
    <property type="entry name" value="ANK_REP_REGION"/>
    <property type="match status" value="1"/>
</dbReference>
<reference evidence="2 3" key="1">
    <citation type="submission" date="2023-10" db="EMBL/GenBank/DDBJ databases">
        <title>Genomes of two closely related lineages of the louse Polyplax serrata with different host specificities.</title>
        <authorList>
            <person name="Martinu J."/>
            <person name="Tarabai H."/>
            <person name="Stefka J."/>
            <person name="Hypsa V."/>
        </authorList>
    </citation>
    <scope>NUCLEOTIDE SEQUENCE [LARGE SCALE GENOMIC DNA]</scope>
    <source>
        <strain evidence="2">HR10_N</strain>
    </source>
</reference>
<feature type="repeat" description="ANK" evidence="1">
    <location>
        <begin position="485"/>
        <end position="508"/>
    </location>
</feature>
<evidence type="ECO:0000313" key="3">
    <source>
        <dbReference type="Proteomes" id="UP001372834"/>
    </source>
</evidence>
<sequence length="691" mass="80088">MQSSQGFRVISQEANQPGIVKELEDIITPTNNVLSKYCSEVQFNQFSYYYNLHNFAFSQRIDGSHRKDVLPEIYCDNIVMCEQNVELWDKAFMSALHSLSENKCIDSSIVLQFINYLMNAPSKTDFSSLKQFLHLLLLIHPPRNVMFQYYTSILSDTSIAINDKCIEEQQLLDCVLDALINCLEDYTSDEKNESERNYTSTFSELANDSNFNSVKCSFQRINFNDLRRNEKVDRCLLVLNFLYNILETDFFFWLKSKQEGGSHNTLTRPLMSSILWPKRGDVGLCNKKMIKILKLFILGRQLDKYSFIYSDITKKYINLLAEVIRSSDESVEMFPYVGTKANDLVRNLAVMLHELLENFENVKQFTILLDYISSISIPWLRLHVCSHLLSYVTGYQCSPELIAAYDLLEHATYIEYEESRGGGCSRESSGTVDWKRVQRLRRLTSVNTKRKGRTRLQTACEGNDLEEVRALLTFPELDINVVDHEGWTALHLATKTGSVQCVRELLKNHNSDTRKCINIRCRGPENITPLMCAAVNGHAEICHLLLEHSGPALLEDVNDSNKTALDVSGNDEVTRILSHYKKNSTLLERGRLDDVYYEDKYKELVIGLCVEMILSYFNTHRTLEVWNEVSTAAAHREFHTHAREGWDYKRYFRDINNNIEKLRNLCLKLEHMKEFKFANEIFAFLLFNKFS</sequence>
<evidence type="ECO:0000313" key="2">
    <source>
        <dbReference type="EMBL" id="KAK6642755.1"/>
    </source>
</evidence>
<organism evidence="2 3">
    <name type="scientific">Polyplax serrata</name>
    <name type="common">Common mouse louse</name>
    <dbReference type="NCBI Taxonomy" id="468196"/>
    <lineage>
        <taxon>Eukaryota</taxon>
        <taxon>Metazoa</taxon>
        <taxon>Ecdysozoa</taxon>
        <taxon>Arthropoda</taxon>
        <taxon>Hexapoda</taxon>
        <taxon>Insecta</taxon>
        <taxon>Pterygota</taxon>
        <taxon>Neoptera</taxon>
        <taxon>Paraneoptera</taxon>
        <taxon>Psocodea</taxon>
        <taxon>Troctomorpha</taxon>
        <taxon>Phthiraptera</taxon>
        <taxon>Anoplura</taxon>
        <taxon>Polyplacidae</taxon>
        <taxon>Polyplax</taxon>
    </lineage>
</organism>
<dbReference type="GO" id="GO:0035861">
    <property type="term" value="C:site of double-strand break"/>
    <property type="evidence" value="ECO:0007669"/>
    <property type="project" value="TreeGrafter"/>
</dbReference>
<dbReference type="GO" id="GO:0006974">
    <property type="term" value="P:DNA damage response"/>
    <property type="evidence" value="ECO:0007669"/>
    <property type="project" value="TreeGrafter"/>
</dbReference>
<comment type="caution">
    <text evidence="2">The sequence shown here is derived from an EMBL/GenBank/DDBJ whole genome shotgun (WGS) entry which is preliminary data.</text>
</comment>
<dbReference type="InterPro" id="IPR002110">
    <property type="entry name" value="Ankyrin_rpt"/>
</dbReference>
<accession>A0AAN8SBY7</accession>
<dbReference type="PROSITE" id="PS50088">
    <property type="entry name" value="ANK_REPEAT"/>
    <property type="match status" value="1"/>
</dbReference>
<dbReference type="GO" id="GO:0005634">
    <property type="term" value="C:nucleus"/>
    <property type="evidence" value="ECO:0007669"/>
    <property type="project" value="TreeGrafter"/>
</dbReference>
<gene>
    <name evidence="2" type="ORF">RUM43_004257</name>
</gene>
<evidence type="ECO:0000256" key="1">
    <source>
        <dbReference type="PROSITE-ProRule" id="PRU00023"/>
    </source>
</evidence>
<dbReference type="PANTHER" id="PTHR46677">
    <property type="entry name" value="SMC5-SMC6 COMPLEX LOCALIZATION FACTOR PROTEIN 1"/>
    <property type="match status" value="1"/>
</dbReference>
<dbReference type="SUPFAM" id="SSF48403">
    <property type="entry name" value="Ankyrin repeat"/>
    <property type="match status" value="1"/>
</dbReference>